<comment type="caution">
    <text evidence="8">The sequence shown here is derived from an EMBL/GenBank/DDBJ whole genome shotgun (WGS) entry which is preliminary data.</text>
</comment>
<keyword evidence="5" id="KW-1278">Translocase</keyword>
<evidence type="ECO:0000313" key="8">
    <source>
        <dbReference type="EMBL" id="MFC2925878.1"/>
    </source>
</evidence>
<dbReference type="PANTHER" id="PTHR43499:SF1">
    <property type="entry name" value="ABC TRANSPORTER I FAMILY MEMBER 1"/>
    <property type="match status" value="1"/>
</dbReference>
<sequence length="207" mass="21162">MDASGQYSTDIRAEALTLSRGGRIVADGLSLAADPGGAVLLTGRNGAGKTTLLRALSGLLRPEAGTVTFSGAPARQAGPMVTAWLGHADGLKPGETVREAVDFAAALHGRDLVAADSALEALAIDALDERPCGRLSRGQSRRVALARVLLSGRPVWLLDEPAGPLDAAGRDLLAQSVASHRAQGGVVIAATHQPLDWPGAQVMEIGA</sequence>
<proteinExistence type="predicted"/>
<organism evidence="8 9">
    <name type="scientific">Hyphobacterium vulgare</name>
    <dbReference type="NCBI Taxonomy" id="1736751"/>
    <lineage>
        <taxon>Bacteria</taxon>
        <taxon>Pseudomonadati</taxon>
        <taxon>Pseudomonadota</taxon>
        <taxon>Alphaproteobacteria</taxon>
        <taxon>Maricaulales</taxon>
        <taxon>Maricaulaceae</taxon>
        <taxon>Hyphobacterium</taxon>
    </lineage>
</organism>
<evidence type="ECO:0000313" key="9">
    <source>
        <dbReference type="Proteomes" id="UP001595379"/>
    </source>
</evidence>
<evidence type="ECO:0000256" key="3">
    <source>
        <dbReference type="ARBA" id="ARBA00022748"/>
    </source>
</evidence>
<dbReference type="PANTHER" id="PTHR43499">
    <property type="entry name" value="ABC TRANSPORTER I FAMILY MEMBER 1"/>
    <property type="match status" value="1"/>
</dbReference>
<keyword evidence="6" id="KW-0472">Membrane</keyword>
<dbReference type="GO" id="GO:0005524">
    <property type="term" value="F:ATP binding"/>
    <property type="evidence" value="ECO:0007669"/>
    <property type="project" value="UniProtKB-KW"/>
</dbReference>
<dbReference type="Gene3D" id="3.40.50.300">
    <property type="entry name" value="P-loop containing nucleotide triphosphate hydrolases"/>
    <property type="match status" value="1"/>
</dbReference>
<keyword evidence="2" id="KW-0547">Nucleotide-binding</keyword>
<dbReference type="InterPro" id="IPR003439">
    <property type="entry name" value="ABC_transporter-like_ATP-bd"/>
</dbReference>
<dbReference type="SUPFAM" id="SSF52540">
    <property type="entry name" value="P-loop containing nucleoside triphosphate hydrolases"/>
    <property type="match status" value="1"/>
</dbReference>
<dbReference type="Pfam" id="PF00005">
    <property type="entry name" value="ABC_tran"/>
    <property type="match status" value="1"/>
</dbReference>
<evidence type="ECO:0000256" key="1">
    <source>
        <dbReference type="ARBA" id="ARBA00022448"/>
    </source>
</evidence>
<dbReference type="InterPro" id="IPR005895">
    <property type="entry name" value="ABC_transptr_haem_export_CcmA"/>
</dbReference>
<keyword evidence="1" id="KW-0813">Transport</keyword>
<keyword evidence="9" id="KW-1185">Reference proteome</keyword>
<evidence type="ECO:0000256" key="4">
    <source>
        <dbReference type="ARBA" id="ARBA00022840"/>
    </source>
</evidence>
<evidence type="ECO:0000256" key="5">
    <source>
        <dbReference type="ARBA" id="ARBA00022967"/>
    </source>
</evidence>
<dbReference type="RefSeq" id="WP_343164932.1">
    <property type="nucleotide sequence ID" value="NZ_JBHRSV010000012.1"/>
</dbReference>
<feature type="domain" description="ABC transporter" evidence="7">
    <location>
        <begin position="11"/>
        <end position="207"/>
    </location>
</feature>
<dbReference type="NCBIfam" id="TIGR01189">
    <property type="entry name" value="ccmA"/>
    <property type="match status" value="1"/>
</dbReference>
<keyword evidence="4 8" id="KW-0067">ATP-binding</keyword>
<reference evidence="9" key="1">
    <citation type="journal article" date="2019" name="Int. J. Syst. Evol. Microbiol.">
        <title>The Global Catalogue of Microorganisms (GCM) 10K type strain sequencing project: providing services to taxonomists for standard genome sequencing and annotation.</title>
        <authorList>
            <consortium name="The Broad Institute Genomics Platform"/>
            <consortium name="The Broad Institute Genome Sequencing Center for Infectious Disease"/>
            <person name="Wu L."/>
            <person name="Ma J."/>
        </authorList>
    </citation>
    <scope>NUCLEOTIDE SEQUENCE [LARGE SCALE GENOMIC DNA]</scope>
    <source>
        <strain evidence="9">KCTC 52487</strain>
    </source>
</reference>
<dbReference type="PROSITE" id="PS50893">
    <property type="entry name" value="ABC_TRANSPORTER_2"/>
    <property type="match status" value="1"/>
</dbReference>
<dbReference type="SMART" id="SM00382">
    <property type="entry name" value="AAA"/>
    <property type="match status" value="1"/>
</dbReference>
<accession>A0ABV6ZWS8</accession>
<dbReference type="InterPro" id="IPR027417">
    <property type="entry name" value="P-loop_NTPase"/>
</dbReference>
<dbReference type="InterPro" id="IPR003593">
    <property type="entry name" value="AAA+_ATPase"/>
</dbReference>
<name>A0ABV6ZWS8_9PROT</name>
<dbReference type="EMBL" id="JBHRSV010000012">
    <property type="protein sequence ID" value="MFC2925878.1"/>
    <property type="molecule type" value="Genomic_DNA"/>
</dbReference>
<keyword evidence="3" id="KW-0201">Cytochrome c-type biogenesis</keyword>
<evidence type="ECO:0000256" key="6">
    <source>
        <dbReference type="ARBA" id="ARBA00023136"/>
    </source>
</evidence>
<gene>
    <name evidence="8" type="primary">ccmA</name>
    <name evidence="8" type="ORF">ACFOOR_07145</name>
</gene>
<dbReference type="Proteomes" id="UP001595379">
    <property type="component" value="Unassembled WGS sequence"/>
</dbReference>
<protein>
    <submittedName>
        <fullName evidence="8">Heme ABC exporter ATP-binding protein CcmA</fullName>
    </submittedName>
</protein>
<evidence type="ECO:0000256" key="2">
    <source>
        <dbReference type="ARBA" id="ARBA00022741"/>
    </source>
</evidence>
<evidence type="ECO:0000259" key="7">
    <source>
        <dbReference type="PROSITE" id="PS50893"/>
    </source>
</evidence>